<accession>A0A6P1Y0P3</accession>
<dbReference type="EMBL" id="CP048020">
    <property type="protein sequence ID" value="QHX43348.1"/>
    <property type="molecule type" value="Genomic_DNA"/>
</dbReference>
<organism evidence="2 3">
    <name type="scientific">Treponema vincentii</name>
    <dbReference type="NCBI Taxonomy" id="69710"/>
    <lineage>
        <taxon>Bacteria</taxon>
        <taxon>Pseudomonadati</taxon>
        <taxon>Spirochaetota</taxon>
        <taxon>Spirochaetia</taxon>
        <taxon>Spirochaetales</taxon>
        <taxon>Treponemataceae</taxon>
        <taxon>Treponema</taxon>
    </lineage>
</organism>
<gene>
    <name evidence="2" type="ORF">GWP43_07685</name>
</gene>
<dbReference type="PROSITE" id="PS51257">
    <property type="entry name" value="PROKAR_LIPOPROTEIN"/>
    <property type="match status" value="1"/>
</dbReference>
<dbReference type="InterPro" id="IPR007326">
    <property type="entry name" value="Lipoprotein-assoc_dom"/>
</dbReference>
<dbReference type="AlphaFoldDB" id="A0A6P1Y0P3"/>
<protein>
    <recommendedName>
        <fullName evidence="1">Lipoprotein-associated type-17 domain-containing protein</fullName>
    </recommendedName>
</protein>
<proteinExistence type="predicted"/>
<evidence type="ECO:0000313" key="2">
    <source>
        <dbReference type="EMBL" id="QHX43348.1"/>
    </source>
</evidence>
<feature type="domain" description="Lipoprotein-associated type-17" evidence="1">
    <location>
        <begin position="56"/>
        <end position="119"/>
    </location>
</feature>
<dbReference type="RefSeq" id="WP_162663675.1">
    <property type="nucleotide sequence ID" value="NZ_CP048020.1"/>
</dbReference>
<reference evidence="2 3" key="1">
    <citation type="submission" date="2020-01" db="EMBL/GenBank/DDBJ databases">
        <title>Complete genome sequence of a human oral phylogroup 1 Treponema sp. strain ATCC 700766, originally isolated from periodontitis dental plaque.</title>
        <authorList>
            <person name="Chan Y."/>
            <person name="Huo Y.-B."/>
            <person name="Yu X.-L."/>
            <person name="Zeng H."/>
            <person name="Leung W.-K."/>
            <person name="Watt R.M."/>
        </authorList>
    </citation>
    <scope>NUCLEOTIDE SEQUENCE [LARGE SCALE GENOMIC DNA]</scope>
    <source>
        <strain evidence="2 3">OMZ 804</strain>
    </source>
</reference>
<dbReference type="Proteomes" id="UP000464374">
    <property type="component" value="Chromosome"/>
</dbReference>
<name>A0A6P1Y0P3_9SPIR</name>
<evidence type="ECO:0000313" key="3">
    <source>
        <dbReference type="Proteomes" id="UP000464374"/>
    </source>
</evidence>
<dbReference type="KEGG" id="trz:GWP43_07685"/>
<evidence type="ECO:0000259" key="1">
    <source>
        <dbReference type="Pfam" id="PF04200"/>
    </source>
</evidence>
<dbReference type="Pfam" id="PF04200">
    <property type="entry name" value="Lipoprotein_17"/>
    <property type="match status" value="1"/>
</dbReference>
<sequence>MKRLILCITAVIAIGMTSCNSPLDHKGSSETPGVPSTPPQNLITLTESDVLTAFSLSKGHITASAAAKKITNGTPASGITFTERKMIAYDDQAGTFTVEVKGTKDGKNFSQKISVTGFTHPLAGKTIQSIADCELNLDDAIEHNYSLAKYIEEVKKDPSGKKLVKKLSFMLSDSVTTIELGEHDSYTLVAEAQAVGTKVWVQPSVVFRKLTEGGTETLVKNTEFSFTHLNSSLKKDYFEAKDVFKYILDKTADIAIKVDSKEFASSFYAFAKKSGQAPVNLFTEGFKTKIQNYAALYQNKDSDEHLALDISYGAFQPKNGGIDADDYTGTVTIKLCIATNEQIVNQNDITAIKPIEKSGFASIPDNAALAKKNHLFFNLIPKSSLSPADKTNWKNKVFSRALLRINESNNAIIDNPFGGSDSLFNLCVNSENTNPATYLGSAGGSYGGASKTKNNKVIFIENIQLEKKANSTSMEVLVKLKGSGPVLKVTTEP</sequence>